<accession>A0ABP3MHP5</accession>
<evidence type="ECO:0000256" key="1">
    <source>
        <dbReference type="SAM" id="MobiDB-lite"/>
    </source>
</evidence>
<dbReference type="EMBL" id="BAAAGS010000009">
    <property type="protein sequence ID" value="GAA0520630.1"/>
    <property type="molecule type" value="Genomic_DNA"/>
</dbReference>
<keyword evidence="3" id="KW-1185">Reference proteome</keyword>
<evidence type="ECO:0000313" key="2">
    <source>
        <dbReference type="EMBL" id="GAA0520630.1"/>
    </source>
</evidence>
<evidence type="ECO:0000313" key="3">
    <source>
        <dbReference type="Proteomes" id="UP001500729"/>
    </source>
</evidence>
<gene>
    <name evidence="2" type="ORF">GCM10009533_19720</name>
</gene>
<proteinExistence type="predicted"/>
<feature type="region of interest" description="Disordered" evidence="1">
    <location>
        <begin position="28"/>
        <end position="50"/>
    </location>
</feature>
<reference evidence="3" key="1">
    <citation type="journal article" date="2019" name="Int. J. Syst. Evol. Microbiol.">
        <title>The Global Catalogue of Microorganisms (GCM) 10K type strain sequencing project: providing services to taxonomists for standard genome sequencing and annotation.</title>
        <authorList>
            <consortium name="The Broad Institute Genomics Platform"/>
            <consortium name="The Broad Institute Genome Sequencing Center for Infectious Disease"/>
            <person name="Wu L."/>
            <person name="Ma J."/>
        </authorList>
    </citation>
    <scope>NUCLEOTIDE SEQUENCE [LARGE SCALE GENOMIC DNA]</scope>
    <source>
        <strain evidence="3">JCM 10303</strain>
    </source>
</reference>
<evidence type="ECO:0008006" key="4">
    <source>
        <dbReference type="Google" id="ProtNLM"/>
    </source>
</evidence>
<organism evidence="2 3">
    <name type="scientific">Saccharopolyspora erythraea</name>
    <name type="common">Streptomyces erythraeus</name>
    <dbReference type="NCBI Taxonomy" id="1836"/>
    <lineage>
        <taxon>Bacteria</taxon>
        <taxon>Bacillati</taxon>
        <taxon>Actinomycetota</taxon>
        <taxon>Actinomycetes</taxon>
        <taxon>Pseudonocardiales</taxon>
        <taxon>Pseudonocardiaceae</taxon>
        <taxon>Saccharopolyspora</taxon>
    </lineage>
</organism>
<protein>
    <recommendedName>
        <fullName evidence="4">BON domain-containing protein</fullName>
    </recommendedName>
</protein>
<comment type="caution">
    <text evidence="2">The sequence shown here is derived from an EMBL/GenBank/DDBJ whole genome shotgun (WGS) entry which is preliminary data.</text>
</comment>
<sequence length="50" mass="5180">MTVHGPFADEAERRLALALARTVPGVRTATLGPTLHPHGQPGQSPVEAAP</sequence>
<name>A0ABP3MHP5_SACER</name>
<dbReference type="Proteomes" id="UP001500729">
    <property type="component" value="Unassembled WGS sequence"/>
</dbReference>